<evidence type="ECO:0000256" key="1">
    <source>
        <dbReference type="SAM" id="Phobius"/>
    </source>
</evidence>
<evidence type="ECO:0000313" key="3">
    <source>
        <dbReference type="Proteomes" id="UP001432027"/>
    </source>
</evidence>
<dbReference type="Proteomes" id="UP001432027">
    <property type="component" value="Unassembled WGS sequence"/>
</dbReference>
<evidence type="ECO:0000313" key="2">
    <source>
        <dbReference type="EMBL" id="GMT06108.1"/>
    </source>
</evidence>
<proteinExistence type="predicted"/>
<sequence>LSLSSSRLCCARFSFSNTSRNPSFRSTVERHRQNSTGMVTVFPRSTEPNSTLLTFVLVLICLMLALIIIFTVVHCAIFCSLTIGKIKKSMRSSSVSGEGKLPYFVLTDYSETSP</sequence>
<keyword evidence="1" id="KW-1133">Transmembrane helix</keyword>
<name>A0AAV5UHB6_9BILA</name>
<feature type="transmembrane region" description="Helical" evidence="1">
    <location>
        <begin position="52"/>
        <end position="83"/>
    </location>
</feature>
<feature type="non-terminal residue" evidence="2">
    <location>
        <position position="114"/>
    </location>
</feature>
<protein>
    <submittedName>
        <fullName evidence="2">Uncharacterized protein</fullName>
    </submittedName>
</protein>
<keyword evidence="1" id="KW-0812">Transmembrane</keyword>
<keyword evidence="1" id="KW-0472">Membrane</keyword>
<gene>
    <name evidence="2" type="ORF">PENTCL1PPCAC_28282</name>
</gene>
<comment type="caution">
    <text evidence="2">The sequence shown here is derived from an EMBL/GenBank/DDBJ whole genome shotgun (WGS) entry which is preliminary data.</text>
</comment>
<reference evidence="2" key="1">
    <citation type="submission" date="2023-10" db="EMBL/GenBank/DDBJ databases">
        <title>Genome assembly of Pristionchus species.</title>
        <authorList>
            <person name="Yoshida K."/>
            <person name="Sommer R.J."/>
        </authorList>
    </citation>
    <scope>NUCLEOTIDE SEQUENCE</scope>
    <source>
        <strain evidence="2">RS0144</strain>
    </source>
</reference>
<accession>A0AAV5UHB6</accession>
<dbReference type="EMBL" id="BTSX01000006">
    <property type="protein sequence ID" value="GMT06108.1"/>
    <property type="molecule type" value="Genomic_DNA"/>
</dbReference>
<organism evidence="2 3">
    <name type="scientific">Pristionchus entomophagus</name>
    <dbReference type="NCBI Taxonomy" id="358040"/>
    <lineage>
        <taxon>Eukaryota</taxon>
        <taxon>Metazoa</taxon>
        <taxon>Ecdysozoa</taxon>
        <taxon>Nematoda</taxon>
        <taxon>Chromadorea</taxon>
        <taxon>Rhabditida</taxon>
        <taxon>Rhabditina</taxon>
        <taxon>Diplogasteromorpha</taxon>
        <taxon>Diplogasteroidea</taxon>
        <taxon>Neodiplogasteridae</taxon>
        <taxon>Pristionchus</taxon>
    </lineage>
</organism>
<dbReference type="AlphaFoldDB" id="A0AAV5UHB6"/>
<feature type="non-terminal residue" evidence="2">
    <location>
        <position position="1"/>
    </location>
</feature>
<keyword evidence="3" id="KW-1185">Reference proteome</keyword>